<evidence type="ECO:0000256" key="7">
    <source>
        <dbReference type="SAM" id="SignalP"/>
    </source>
</evidence>
<dbReference type="AlphaFoldDB" id="A0A3Q3XM11"/>
<dbReference type="GO" id="GO:0005385">
    <property type="term" value="F:zinc ion transmembrane transporter activity"/>
    <property type="evidence" value="ECO:0007669"/>
    <property type="project" value="TreeGrafter"/>
</dbReference>
<sequence length="438" mass="47521">MFHLFCRLSCALLLISQSQGVRDVERQGHAALENVVLFYGGNASISQENLSDLLLIISARRCESVTENGNPLATQEVSSVSILSDSGLSNVSQLTVKHLESICPAVLTQVLPLSAFPIKDAESDLLCFVSALTVWGYGFLAVTLINLASLLGLLLIPFTKKSYFPKVLTYFIGLAIGTLFSNAVLQLIPEALGFDPKSDNYVANAVGICGGFYILFFMEKLLKMTLGLDNEHGHSNFTPAEEHQESSLQNGNVLDKKDPIVEVSGVMCHWLRGKRISSIKTVAWMITLSDALHNFIDGLAIGASFTVSILAGFSTSTAIVCEEFPHELGDFVILLNAGMSIPQAIFFNLLSAMSCYVGLVFGILLGSNFAPNTIFAIAGGMFLYIALADMFPEMENIAREQRRTSSKIIFFLIQNAGLLTGFTIILMITMFAGQINLG</sequence>
<reference evidence="8" key="1">
    <citation type="submission" date="2025-08" db="UniProtKB">
        <authorList>
            <consortium name="Ensembl"/>
        </authorList>
    </citation>
    <scope>IDENTIFICATION</scope>
</reference>
<dbReference type="PANTHER" id="PTHR12191">
    <property type="entry name" value="SOLUTE CARRIER FAMILY 39"/>
    <property type="match status" value="1"/>
</dbReference>
<dbReference type="GO" id="GO:0140410">
    <property type="term" value="F:monoatomic cation:bicarbonate symporter activity"/>
    <property type="evidence" value="ECO:0007669"/>
    <property type="project" value="TreeGrafter"/>
</dbReference>
<dbReference type="STRING" id="94237.ENSMMOP00000028289"/>
<evidence type="ECO:0000256" key="1">
    <source>
        <dbReference type="ARBA" id="ARBA00004141"/>
    </source>
</evidence>
<dbReference type="InterPro" id="IPR003689">
    <property type="entry name" value="ZIP"/>
</dbReference>
<evidence type="ECO:0000256" key="6">
    <source>
        <dbReference type="SAM" id="Phobius"/>
    </source>
</evidence>
<evidence type="ECO:0000256" key="5">
    <source>
        <dbReference type="ARBA" id="ARBA00023136"/>
    </source>
</evidence>
<feature type="transmembrane region" description="Helical" evidence="6">
    <location>
        <begin position="168"/>
        <end position="189"/>
    </location>
</feature>
<evidence type="ECO:0000313" key="9">
    <source>
        <dbReference type="Proteomes" id="UP000261620"/>
    </source>
</evidence>
<feature type="transmembrane region" description="Helical" evidence="6">
    <location>
        <begin position="344"/>
        <end position="363"/>
    </location>
</feature>
<dbReference type="Ensembl" id="ENSMMOT00000028769.1">
    <property type="protein sequence ID" value="ENSMMOP00000028289.1"/>
    <property type="gene ID" value="ENSMMOG00000021383.1"/>
</dbReference>
<dbReference type="GO" id="GO:0030003">
    <property type="term" value="P:intracellular monoatomic cation homeostasis"/>
    <property type="evidence" value="ECO:0007669"/>
    <property type="project" value="TreeGrafter"/>
</dbReference>
<organism evidence="8 9">
    <name type="scientific">Mola mola</name>
    <name type="common">Ocean sunfish</name>
    <name type="synonym">Tetraodon mola</name>
    <dbReference type="NCBI Taxonomy" id="94237"/>
    <lineage>
        <taxon>Eukaryota</taxon>
        <taxon>Metazoa</taxon>
        <taxon>Chordata</taxon>
        <taxon>Craniata</taxon>
        <taxon>Vertebrata</taxon>
        <taxon>Euteleostomi</taxon>
        <taxon>Actinopterygii</taxon>
        <taxon>Neopterygii</taxon>
        <taxon>Teleostei</taxon>
        <taxon>Neoteleostei</taxon>
        <taxon>Acanthomorphata</taxon>
        <taxon>Eupercaria</taxon>
        <taxon>Tetraodontiformes</taxon>
        <taxon>Molidae</taxon>
        <taxon>Mola</taxon>
    </lineage>
</organism>
<feature type="transmembrane region" description="Helical" evidence="6">
    <location>
        <begin position="134"/>
        <end position="156"/>
    </location>
</feature>
<evidence type="ECO:0000256" key="3">
    <source>
        <dbReference type="ARBA" id="ARBA00022692"/>
    </source>
</evidence>
<dbReference type="Pfam" id="PF02535">
    <property type="entry name" value="Zip"/>
    <property type="match status" value="1"/>
</dbReference>
<evidence type="ECO:0000256" key="4">
    <source>
        <dbReference type="ARBA" id="ARBA00022989"/>
    </source>
</evidence>
<reference evidence="8" key="2">
    <citation type="submission" date="2025-09" db="UniProtKB">
        <authorList>
            <consortium name="Ensembl"/>
        </authorList>
    </citation>
    <scope>IDENTIFICATION</scope>
</reference>
<keyword evidence="3 6" id="KW-0812">Transmembrane</keyword>
<name>A0A3Q3XM11_MOLML</name>
<accession>A0A3Q3XM11</accession>
<dbReference type="Proteomes" id="UP000261620">
    <property type="component" value="Unplaced"/>
</dbReference>
<protein>
    <submittedName>
        <fullName evidence="8">Uncharacterized protein</fullName>
    </submittedName>
</protein>
<feature type="transmembrane region" description="Helical" evidence="6">
    <location>
        <begin position="369"/>
        <end position="387"/>
    </location>
</feature>
<feature type="transmembrane region" description="Helical" evidence="6">
    <location>
        <begin position="201"/>
        <end position="218"/>
    </location>
</feature>
<dbReference type="OMA" id="ITMFAGE"/>
<dbReference type="PANTHER" id="PTHR12191:SF2">
    <property type="entry name" value="METAL CATION SYMPORTER ZIP8"/>
    <property type="match status" value="1"/>
</dbReference>
<dbReference type="GO" id="GO:0005886">
    <property type="term" value="C:plasma membrane"/>
    <property type="evidence" value="ECO:0007669"/>
    <property type="project" value="TreeGrafter"/>
</dbReference>
<evidence type="ECO:0000256" key="2">
    <source>
        <dbReference type="ARBA" id="ARBA00006939"/>
    </source>
</evidence>
<feature type="signal peptide" evidence="7">
    <location>
        <begin position="1"/>
        <end position="20"/>
    </location>
</feature>
<proteinExistence type="inferred from homology"/>
<feature type="chain" id="PRO_5018737800" evidence="7">
    <location>
        <begin position="21"/>
        <end position="438"/>
    </location>
</feature>
<keyword evidence="5 6" id="KW-0472">Membrane</keyword>
<keyword evidence="4 6" id="KW-1133">Transmembrane helix</keyword>
<keyword evidence="9" id="KW-1185">Reference proteome</keyword>
<evidence type="ECO:0000313" key="8">
    <source>
        <dbReference type="Ensembl" id="ENSMMOP00000028289.1"/>
    </source>
</evidence>
<dbReference type="GO" id="GO:0071578">
    <property type="term" value="P:zinc ion import across plasma membrane"/>
    <property type="evidence" value="ECO:0007669"/>
    <property type="project" value="TreeGrafter"/>
</dbReference>
<comment type="subcellular location">
    <subcellularLocation>
        <location evidence="1">Membrane</location>
        <topology evidence="1">Multi-pass membrane protein</topology>
    </subcellularLocation>
</comment>
<feature type="transmembrane region" description="Helical" evidence="6">
    <location>
        <begin position="408"/>
        <end position="432"/>
    </location>
</feature>
<keyword evidence="7" id="KW-0732">Signal</keyword>
<dbReference type="InterPro" id="IPR050799">
    <property type="entry name" value="ZIP_Transporter"/>
</dbReference>
<comment type="similarity">
    <text evidence="2">Belongs to the ZIP transporter (TC 2.A.5) family.</text>
</comment>